<evidence type="ECO:0000313" key="3">
    <source>
        <dbReference type="Proteomes" id="UP001590950"/>
    </source>
</evidence>
<dbReference type="Proteomes" id="UP001590950">
    <property type="component" value="Unassembled WGS sequence"/>
</dbReference>
<protein>
    <submittedName>
        <fullName evidence="2">Uncharacterized protein</fullName>
    </submittedName>
</protein>
<comment type="caution">
    <text evidence="2">The sequence shown here is derived from an EMBL/GenBank/DDBJ whole genome shotgun (WGS) entry which is preliminary data.</text>
</comment>
<keyword evidence="1" id="KW-1133">Transmembrane helix</keyword>
<gene>
    <name evidence="2" type="ORF">N7G274_001495</name>
</gene>
<feature type="transmembrane region" description="Helical" evidence="1">
    <location>
        <begin position="21"/>
        <end position="40"/>
    </location>
</feature>
<name>A0ABR4AJU2_9LECA</name>
<organism evidence="2 3">
    <name type="scientific">Stereocaulon virgatum</name>
    <dbReference type="NCBI Taxonomy" id="373712"/>
    <lineage>
        <taxon>Eukaryota</taxon>
        <taxon>Fungi</taxon>
        <taxon>Dikarya</taxon>
        <taxon>Ascomycota</taxon>
        <taxon>Pezizomycotina</taxon>
        <taxon>Lecanoromycetes</taxon>
        <taxon>OSLEUM clade</taxon>
        <taxon>Lecanoromycetidae</taxon>
        <taxon>Lecanorales</taxon>
        <taxon>Lecanorineae</taxon>
        <taxon>Stereocaulaceae</taxon>
        <taxon>Stereocaulon</taxon>
    </lineage>
</organism>
<keyword evidence="1" id="KW-0472">Membrane</keyword>
<keyword evidence="3" id="KW-1185">Reference proteome</keyword>
<keyword evidence="1" id="KW-0812">Transmembrane</keyword>
<accession>A0ABR4AJU2</accession>
<dbReference type="EMBL" id="JBEFKJ010000004">
    <property type="protein sequence ID" value="KAL2046048.1"/>
    <property type="molecule type" value="Genomic_DNA"/>
</dbReference>
<proteinExistence type="predicted"/>
<evidence type="ECO:0000256" key="1">
    <source>
        <dbReference type="SAM" id="Phobius"/>
    </source>
</evidence>
<reference evidence="2 3" key="1">
    <citation type="submission" date="2024-09" db="EMBL/GenBank/DDBJ databases">
        <title>Rethinking Asexuality: The Enigmatic Case of Functional Sexual Genes in Lepraria (Stereocaulaceae).</title>
        <authorList>
            <person name="Doellman M."/>
            <person name="Sun Y."/>
            <person name="Barcenas-Pena A."/>
            <person name="Lumbsch H.T."/>
            <person name="Grewe F."/>
        </authorList>
    </citation>
    <scope>NUCLEOTIDE SEQUENCE [LARGE SCALE GENOMIC DNA]</scope>
    <source>
        <strain evidence="2 3">Mercado 3170</strain>
    </source>
</reference>
<evidence type="ECO:0000313" key="2">
    <source>
        <dbReference type="EMBL" id="KAL2046048.1"/>
    </source>
</evidence>
<sequence>MDKTPKPTSPHVGFYKSFGRPIAKVFLGAVFTYQVVYWTWVKLETEEIRERNNAQISTLEAEIRKARVRSPP</sequence>